<evidence type="ECO:0000259" key="11">
    <source>
        <dbReference type="Pfam" id="PF13813"/>
    </source>
</evidence>
<keyword evidence="6" id="KW-0443">Lipid metabolism</keyword>
<organism evidence="12 13">
    <name type="scientific">Ilex paraguariensis</name>
    <name type="common">yerba mate</name>
    <dbReference type="NCBI Taxonomy" id="185542"/>
    <lineage>
        <taxon>Eukaryota</taxon>
        <taxon>Viridiplantae</taxon>
        <taxon>Streptophyta</taxon>
        <taxon>Embryophyta</taxon>
        <taxon>Tracheophyta</taxon>
        <taxon>Spermatophyta</taxon>
        <taxon>Magnoliopsida</taxon>
        <taxon>eudicotyledons</taxon>
        <taxon>Gunneridae</taxon>
        <taxon>Pentapetalae</taxon>
        <taxon>asterids</taxon>
        <taxon>campanulids</taxon>
        <taxon>Aquifoliales</taxon>
        <taxon>Aquifoliaceae</taxon>
        <taxon>Ilex</taxon>
    </lineage>
</organism>
<feature type="domain" description="Wax synthase" evidence="11">
    <location>
        <begin position="219"/>
        <end position="306"/>
    </location>
</feature>
<dbReference type="PANTHER" id="PTHR31595">
    <property type="entry name" value="LONG-CHAIN-ALCOHOL O-FATTY-ACYLTRANSFERASE 3-RELATED"/>
    <property type="match status" value="1"/>
</dbReference>
<feature type="compositionally biased region" description="Basic and acidic residues" evidence="9">
    <location>
        <begin position="124"/>
        <end position="133"/>
    </location>
</feature>
<dbReference type="InterPro" id="IPR017088">
    <property type="entry name" value="Wax_synthase_Magnoliopsida"/>
</dbReference>
<evidence type="ECO:0000256" key="5">
    <source>
        <dbReference type="ARBA" id="ARBA00022989"/>
    </source>
</evidence>
<dbReference type="EMBL" id="CAUOFW020004372">
    <property type="protein sequence ID" value="CAK9165334.1"/>
    <property type="molecule type" value="Genomic_DNA"/>
</dbReference>
<dbReference type="InterPro" id="IPR032805">
    <property type="entry name" value="Wax_synthase_dom"/>
</dbReference>
<dbReference type="PIRSF" id="PIRSF037006">
    <property type="entry name" value="Wax_synthase"/>
    <property type="match status" value="1"/>
</dbReference>
<feature type="transmembrane region" description="Helical" evidence="10">
    <location>
        <begin position="159"/>
        <end position="176"/>
    </location>
</feature>
<evidence type="ECO:0000313" key="13">
    <source>
        <dbReference type="Proteomes" id="UP001642360"/>
    </source>
</evidence>
<keyword evidence="8" id="KW-0012">Acyltransferase</keyword>
<gene>
    <name evidence="12" type="ORF">ILEXP_LOCUS34497</name>
</gene>
<comment type="caution">
    <text evidence="12">The sequence shown here is derived from an EMBL/GenBank/DDBJ whole genome shotgun (WGS) entry which is preliminary data.</text>
</comment>
<evidence type="ECO:0000256" key="2">
    <source>
        <dbReference type="ARBA" id="ARBA00007282"/>
    </source>
</evidence>
<keyword evidence="7 10" id="KW-0472">Membrane</keyword>
<comment type="subcellular location">
    <subcellularLocation>
        <location evidence="1">Membrane</location>
        <topology evidence="1">Multi-pass membrane protein</topology>
    </subcellularLocation>
</comment>
<dbReference type="AlphaFoldDB" id="A0ABC8T7E7"/>
<feature type="region of interest" description="Disordered" evidence="9">
    <location>
        <begin position="120"/>
        <end position="150"/>
    </location>
</feature>
<evidence type="ECO:0000256" key="8">
    <source>
        <dbReference type="ARBA" id="ARBA00023315"/>
    </source>
</evidence>
<feature type="transmembrane region" description="Helical" evidence="10">
    <location>
        <begin position="297"/>
        <end position="317"/>
    </location>
</feature>
<proteinExistence type="inferred from homology"/>
<evidence type="ECO:0000256" key="10">
    <source>
        <dbReference type="SAM" id="Phobius"/>
    </source>
</evidence>
<feature type="transmembrane region" description="Helical" evidence="10">
    <location>
        <begin position="196"/>
        <end position="214"/>
    </location>
</feature>
<feature type="compositionally biased region" description="Polar residues" evidence="9">
    <location>
        <begin position="134"/>
        <end position="150"/>
    </location>
</feature>
<dbReference type="Pfam" id="PF13813">
    <property type="entry name" value="MBOAT_2"/>
    <property type="match status" value="1"/>
</dbReference>
<keyword evidence="3" id="KW-0808">Transferase</keyword>
<dbReference type="Proteomes" id="UP001642360">
    <property type="component" value="Unassembled WGS sequence"/>
</dbReference>
<keyword evidence="13" id="KW-1185">Reference proteome</keyword>
<feature type="transmembrane region" description="Helical" evidence="10">
    <location>
        <begin position="270"/>
        <end position="291"/>
    </location>
</feature>
<name>A0ABC8T7E7_9AQUA</name>
<evidence type="ECO:0000256" key="4">
    <source>
        <dbReference type="ARBA" id="ARBA00022692"/>
    </source>
</evidence>
<evidence type="ECO:0000256" key="1">
    <source>
        <dbReference type="ARBA" id="ARBA00004141"/>
    </source>
</evidence>
<comment type="similarity">
    <text evidence="2">Belongs to the wax synthase family.</text>
</comment>
<evidence type="ECO:0000256" key="6">
    <source>
        <dbReference type="ARBA" id="ARBA00023098"/>
    </source>
</evidence>
<dbReference type="GO" id="GO:0016746">
    <property type="term" value="F:acyltransferase activity"/>
    <property type="evidence" value="ECO:0007669"/>
    <property type="project" value="UniProtKB-KW"/>
</dbReference>
<sequence>MELEIITIIKSYMEGEINNCIKVYLLASVSLFYCYVAGKIVPKGKLRLFSLIPVVCLNLLLPLNLHTMHLQGLTAFFIAWLANFKLLLFAFGKGPLSNPFLSPSLFIALACFPIKINETPSPKQLKDHNKENMSPKTSQNGHSEQNPSPKTCQKGLKPIWNYAIKFLCIAILLRLYGYSEHFHPKLLWCVYSLHMYLALETLLAIVAALARALWGMELEPQFNEPYLSTSLQDFWGRRWNIMVTRILRPTVYEPVLHTSSRVMGRKWAPLPAIFSTFLVSAIMHELIFYYLGRTWPTWEITGFFLLQGVALMVEVAIKKAFSGRWQLPWIVTAPLTIGFVMVTAFWLFFPPFLRCKSMERTFAEYAAMGSFVKDVGTALTSKYLNNVTTV</sequence>
<accession>A0ABC8T7E7</accession>
<dbReference type="GO" id="GO:0006629">
    <property type="term" value="P:lipid metabolic process"/>
    <property type="evidence" value="ECO:0007669"/>
    <property type="project" value="UniProtKB-KW"/>
</dbReference>
<dbReference type="PANTHER" id="PTHR31595:SF46">
    <property type="entry name" value="ACYL-COA--STEROL O-ACYLTRANSFERASE 1"/>
    <property type="match status" value="1"/>
</dbReference>
<keyword evidence="5 10" id="KW-1133">Transmembrane helix</keyword>
<feature type="transmembrane region" description="Helical" evidence="10">
    <location>
        <begin position="329"/>
        <end position="349"/>
    </location>
</feature>
<reference evidence="12 13" key="1">
    <citation type="submission" date="2024-02" db="EMBL/GenBank/DDBJ databases">
        <authorList>
            <person name="Vignale AGUSTIN F."/>
            <person name="Sosa J E."/>
            <person name="Modenutti C."/>
        </authorList>
    </citation>
    <scope>NUCLEOTIDE SEQUENCE [LARGE SCALE GENOMIC DNA]</scope>
</reference>
<evidence type="ECO:0000256" key="9">
    <source>
        <dbReference type="SAM" id="MobiDB-lite"/>
    </source>
</evidence>
<evidence type="ECO:0000256" key="7">
    <source>
        <dbReference type="ARBA" id="ARBA00023136"/>
    </source>
</evidence>
<feature type="transmembrane region" description="Helical" evidence="10">
    <location>
        <begin position="46"/>
        <end position="65"/>
    </location>
</feature>
<dbReference type="GO" id="GO:0016020">
    <property type="term" value="C:membrane"/>
    <property type="evidence" value="ECO:0007669"/>
    <property type="project" value="UniProtKB-SubCell"/>
</dbReference>
<keyword evidence="4 10" id="KW-0812">Transmembrane</keyword>
<dbReference type="InterPro" id="IPR044851">
    <property type="entry name" value="Wax_synthase"/>
</dbReference>
<protein>
    <recommendedName>
        <fullName evidence="11">Wax synthase domain-containing protein</fullName>
    </recommendedName>
</protein>
<feature type="transmembrane region" description="Helical" evidence="10">
    <location>
        <begin position="21"/>
        <end position="40"/>
    </location>
</feature>
<evidence type="ECO:0000256" key="3">
    <source>
        <dbReference type="ARBA" id="ARBA00022679"/>
    </source>
</evidence>
<evidence type="ECO:0000313" key="12">
    <source>
        <dbReference type="EMBL" id="CAK9165334.1"/>
    </source>
</evidence>
<feature type="transmembrane region" description="Helical" evidence="10">
    <location>
        <begin position="72"/>
        <end position="92"/>
    </location>
</feature>